<keyword evidence="3" id="KW-1185">Reference proteome</keyword>
<comment type="caution">
    <text evidence="2">The sequence shown here is derived from an EMBL/GenBank/DDBJ whole genome shotgun (WGS) entry which is preliminary data.</text>
</comment>
<organism evidence="2 3">
    <name type="scientific">Oryza meyeriana var. granulata</name>
    <dbReference type="NCBI Taxonomy" id="110450"/>
    <lineage>
        <taxon>Eukaryota</taxon>
        <taxon>Viridiplantae</taxon>
        <taxon>Streptophyta</taxon>
        <taxon>Embryophyta</taxon>
        <taxon>Tracheophyta</taxon>
        <taxon>Spermatophyta</taxon>
        <taxon>Magnoliopsida</taxon>
        <taxon>Liliopsida</taxon>
        <taxon>Poales</taxon>
        <taxon>Poaceae</taxon>
        <taxon>BOP clade</taxon>
        <taxon>Oryzoideae</taxon>
        <taxon>Oryzeae</taxon>
        <taxon>Oryzinae</taxon>
        <taxon>Oryza</taxon>
        <taxon>Oryza meyeriana</taxon>
    </lineage>
</organism>
<proteinExistence type="predicted"/>
<dbReference type="AlphaFoldDB" id="A0A6G1F0F3"/>
<evidence type="ECO:0000313" key="2">
    <source>
        <dbReference type="EMBL" id="KAF0930319.1"/>
    </source>
</evidence>
<dbReference type="Proteomes" id="UP000479710">
    <property type="component" value="Unassembled WGS sequence"/>
</dbReference>
<reference evidence="2 3" key="1">
    <citation type="submission" date="2019-11" db="EMBL/GenBank/DDBJ databases">
        <title>Whole genome sequence of Oryza granulata.</title>
        <authorList>
            <person name="Li W."/>
        </authorList>
    </citation>
    <scope>NUCLEOTIDE SEQUENCE [LARGE SCALE GENOMIC DNA]</scope>
    <source>
        <strain evidence="3">cv. Menghai</strain>
        <tissue evidence="2">Leaf</tissue>
    </source>
</reference>
<evidence type="ECO:0000256" key="1">
    <source>
        <dbReference type="SAM" id="Coils"/>
    </source>
</evidence>
<sequence length="108" mass="12080">MEAIVAEPIGGQQQKSSTELVTEVLPKSNTFLRNMGLQSTTKTSERSAVNAQVQDLQAQLETEKQESAGLREEVGDLKEQIVNWKKAQHNTEQLIRQMINFNQSQVAP</sequence>
<dbReference type="OrthoDB" id="675465at2759"/>
<gene>
    <name evidence="2" type="ORF">E2562_031983</name>
</gene>
<feature type="coiled-coil region" evidence="1">
    <location>
        <begin position="46"/>
        <end position="80"/>
    </location>
</feature>
<evidence type="ECO:0000313" key="3">
    <source>
        <dbReference type="Proteomes" id="UP000479710"/>
    </source>
</evidence>
<accession>A0A6G1F0F3</accession>
<name>A0A6G1F0F3_9ORYZ</name>
<protein>
    <submittedName>
        <fullName evidence="2">Uncharacterized protein</fullName>
    </submittedName>
</protein>
<dbReference type="EMBL" id="SPHZ02000002">
    <property type="protein sequence ID" value="KAF0930319.1"/>
    <property type="molecule type" value="Genomic_DNA"/>
</dbReference>
<keyword evidence="1" id="KW-0175">Coiled coil</keyword>